<proteinExistence type="predicted"/>
<accession>A0ABR6MBI8</accession>
<sequence length="357" mass="37883">MVLRTSRVLAVLVATAVVTMTAACGGDEPAAAVDPEGDVKLTFVAYGGVGQEAMIKHYQEPYTKAHPNVTFTNTSPPDVAQVKAQVESGSVLWDVVATAPAAATQNCGTLFEPLDFSGVDKSNLAEGTIGKCYIGNFINASPFAYRTDAFPDPSKAPKSIKDFFDVQNFPGQRGILTNLQNGILEYPLLADGVEPDALYPLDVDRSLKKLNTIRKVTTFAPNVGALQQAVGAKQVDMFLLADARLVPLMDEGADITVVWDVTVASINCFAVPKGSPKKVAAERFLSTVVSPEAVAGISEALGTAPVNLAAKPNLSENAKKVEVYGDANTGKTVLQDVQWYADNFNEVTAKLTNWLAG</sequence>
<reference evidence="6 7" key="1">
    <citation type="submission" date="2020-08" db="EMBL/GenBank/DDBJ databases">
        <title>Sequencing the genomes of 1000 actinobacteria strains.</title>
        <authorList>
            <person name="Klenk H.-P."/>
        </authorList>
    </citation>
    <scope>NUCLEOTIDE SEQUENCE [LARGE SCALE GENOMIC DNA]</scope>
    <source>
        <strain evidence="6 7">DSM 43036</strain>
    </source>
</reference>
<comment type="caution">
    <text evidence="6">The sequence shown here is derived from an EMBL/GenBank/DDBJ whole genome shotgun (WGS) entry which is preliminary data.</text>
</comment>
<evidence type="ECO:0000256" key="1">
    <source>
        <dbReference type="ARBA" id="ARBA00004418"/>
    </source>
</evidence>
<dbReference type="Pfam" id="PF13416">
    <property type="entry name" value="SBP_bac_8"/>
    <property type="match status" value="1"/>
</dbReference>
<dbReference type="PANTHER" id="PTHR30006:SF3">
    <property type="entry name" value="THIAMINE-BINDING PERIPLASMIC PROTEIN"/>
    <property type="match status" value="1"/>
</dbReference>
<dbReference type="Gene3D" id="3.40.190.10">
    <property type="entry name" value="Periplasmic binding protein-like II"/>
    <property type="match status" value="2"/>
</dbReference>
<feature type="chain" id="PRO_5047091105" evidence="5">
    <location>
        <begin position="26"/>
        <end position="357"/>
    </location>
</feature>
<dbReference type="SUPFAM" id="SSF53850">
    <property type="entry name" value="Periplasmic binding protein-like II"/>
    <property type="match status" value="1"/>
</dbReference>
<comment type="subcellular location">
    <subcellularLocation>
        <location evidence="1">Periplasm</location>
    </subcellularLocation>
</comment>
<organism evidence="6 7">
    <name type="scientific">Micromonospora echinospora</name>
    <name type="common">Micromonospora purpurea</name>
    <dbReference type="NCBI Taxonomy" id="1877"/>
    <lineage>
        <taxon>Bacteria</taxon>
        <taxon>Bacillati</taxon>
        <taxon>Actinomycetota</taxon>
        <taxon>Actinomycetes</taxon>
        <taxon>Micromonosporales</taxon>
        <taxon>Micromonosporaceae</taxon>
        <taxon>Micromonospora</taxon>
    </lineage>
</organism>
<evidence type="ECO:0000256" key="2">
    <source>
        <dbReference type="ARBA" id="ARBA00022448"/>
    </source>
</evidence>
<evidence type="ECO:0000256" key="5">
    <source>
        <dbReference type="SAM" id="SignalP"/>
    </source>
</evidence>
<evidence type="ECO:0000313" key="7">
    <source>
        <dbReference type="Proteomes" id="UP000618986"/>
    </source>
</evidence>
<protein>
    <submittedName>
        <fullName evidence="6">Spermidine/putrescine transport system substrate-binding protein</fullName>
    </submittedName>
</protein>
<gene>
    <name evidence="6" type="ORF">FHU28_002582</name>
</gene>
<feature type="signal peptide" evidence="5">
    <location>
        <begin position="1"/>
        <end position="25"/>
    </location>
</feature>
<keyword evidence="2" id="KW-0813">Transport</keyword>
<dbReference type="Proteomes" id="UP000618986">
    <property type="component" value="Unassembled WGS sequence"/>
</dbReference>
<evidence type="ECO:0000256" key="3">
    <source>
        <dbReference type="ARBA" id="ARBA00022729"/>
    </source>
</evidence>
<dbReference type="InterPro" id="IPR006059">
    <property type="entry name" value="SBP"/>
</dbReference>
<evidence type="ECO:0000256" key="4">
    <source>
        <dbReference type="ARBA" id="ARBA00022764"/>
    </source>
</evidence>
<dbReference type="GeneID" id="300293166"/>
<keyword evidence="4" id="KW-0574">Periplasm</keyword>
<keyword evidence="7" id="KW-1185">Reference proteome</keyword>
<dbReference type="PROSITE" id="PS51257">
    <property type="entry name" value="PROKAR_LIPOPROTEIN"/>
    <property type="match status" value="1"/>
</dbReference>
<name>A0ABR6MBI8_MICEC</name>
<dbReference type="PANTHER" id="PTHR30006">
    <property type="entry name" value="THIAMINE-BINDING PERIPLASMIC PROTEIN-RELATED"/>
    <property type="match status" value="1"/>
</dbReference>
<dbReference type="EMBL" id="JACHJC010000001">
    <property type="protein sequence ID" value="MBB5112743.1"/>
    <property type="molecule type" value="Genomic_DNA"/>
</dbReference>
<evidence type="ECO:0000313" key="6">
    <source>
        <dbReference type="EMBL" id="MBB5112743.1"/>
    </source>
</evidence>
<keyword evidence="3 5" id="KW-0732">Signal</keyword>
<dbReference type="RefSeq" id="WP_184683991.1">
    <property type="nucleotide sequence ID" value="NZ_JACHJC010000001.1"/>
</dbReference>